<dbReference type="Pfam" id="PF14223">
    <property type="entry name" value="Retrotran_gag_2"/>
    <property type="match status" value="1"/>
</dbReference>
<protein>
    <submittedName>
        <fullName evidence="1">Uncharacterized protein</fullName>
    </submittedName>
</protein>
<reference evidence="1 2" key="1">
    <citation type="journal article" date="2023" name="Hortic Res">
        <title>The complete reference genome for grapevine (Vitis vinifera L.) genetics and breeding.</title>
        <authorList>
            <person name="Shi X."/>
            <person name="Cao S."/>
            <person name="Wang X."/>
            <person name="Huang S."/>
            <person name="Wang Y."/>
            <person name="Liu Z."/>
            <person name="Liu W."/>
            <person name="Leng X."/>
            <person name="Peng Y."/>
            <person name="Wang N."/>
            <person name="Wang Y."/>
            <person name="Ma Z."/>
            <person name="Xu X."/>
            <person name="Zhang F."/>
            <person name="Xue H."/>
            <person name="Zhong H."/>
            <person name="Wang Y."/>
            <person name="Zhang K."/>
            <person name="Velt A."/>
            <person name="Avia K."/>
            <person name="Holtgrawe D."/>
            <person name="Grimplet J."/>
            <person name="Matus J.T."/>
            <person name="Ware D."/>
            <person name="Wu X."/>
            <person name="Wang H."/>
            <person name="Liu C."/>
            <person name="Fang Y."/>
            <person name="Rustenholz C."/>
            <person name="Cheng Z."/>
            <person name="Xiao H."/>
            <person name="Zhou Y."/>
        </authorList>
    </citation>
    <scope>NUCLEOTIDE SEQUENCE [LARGE SCALE GENOMIC DNA]</scope>
    <source>
        <strain evidence="2">cv. Pinot noir / PN40024</strain>
        <tissue evidence="1">Leaf</tissue>
    </source>
</reference>
<proteinExistence type="predicted"/>
<name>A0ABY9DKL0_VITVI</name>
<dbReference type="Proteomes" id="UP001227230">
    <property type="component" value="Chromosome 16"/>
</dbReference>
<dbReference type="PANTHER" id="PTHR47481:SF22">
    <property type="entry name" value="RETROTRANSPOSON GAG DOMAIN-CONTAINING PROTEIN"/>
    <property type="match status" value="1"/>
</dbReference>
<gene>
    <name evidence="1" type="ORF">VitviT2T_025092</name>
</gene>
<evidence type="ECO:0000313" key="2">
    <source>
        <dbReference type="Proteomes" id="UP001227230"/>
    </source>
</evidence>
<keyword evidence="2" id="KW-1185">Reference proteome</keyword>
<evidence type="ECO:0000313" key="1">
    <source>
        <dbReference type="EMBL" id="WKA07244.1"/>
    </source>
</evidence>
<sequence>MITEFMQFIKTCVDKLALLGKPMHDEDFIEKILDELDREYKSTVDTIEGRGTLISFDELHEKLINKEHCGAPWVVCPEDKLFATGQGLTQVDKFRLFDMDPLLYLG</sequence>
<dbReference type="EMBL" id="CP126663">
    <property type="protein sequence ID" value="WKA07244.1"/>
    <property type="molecule type" value="Genomic_DNA"/>
</dbReference>
<dbReference type="PANTHER" id="PTHR47481">
    <property type="match status" value="1"/>
</dbReference>
<accession>A0ABY9DKL0</accession>
<organism evidence="1 2">
    <name type="scientific">Vitis vinifera</name>
    <name type="common">Grape</name>
    <dbReference type="NCBI Taxonomy" id="29760"/>
    <lineage>
        <taxon>Eukaryota</taxon>
        <taxon>Viridiplantae</taxon>
        <taxon>Streptophyta</taxon>
        <taxon>Embryophyta</taxon>
        <taxon>Tracheophyta</taxon>
        <taxon>Spermatophyta</taxon>
        <taxon>Magnoliopsida</taxon>
        <taxon>eudicotyledons</taxon>
        <taxon>Gunneridae</taxon>
        <taxon>Pentapetalae</taxon>
        <taxon>rosids</taxon>
        <taxon>Vitales</taxon>
        <taxon>Vitaceae</taxon>
        <taxon>Viteae</taxon>
        <taxon>Vitis</taxon>
    </lineage>
</organism>